<evidence type="ECO:0000313" key="2">
    <source>
        <dbReference type="EMBL" id="KAJ7641693.1"/>
    </source>
</evidence>
<evidence type="ECO:0000256" key="1">
    <source>
        <dbReference type="SAM" id="Coils"/>
    </source>
</evidence>
<evidence type="ECO:0000313" key="3">
    <source>
        <dbReference type="Proteomes" id="UP001221142"/>
    </source>
</evidence>
<feature type="coiled-coil region" evidence="1">
    <location>
        <begin position="3"/>
        <end position="37"/>
    </location>
</feature>
<dbReference type="AlphaFoldDB" id="A0AAD7C866"/>
<dbReference type="SUPFAM" id="SSF52047">
    <property type="entry name" value="RNI-like"/>
    <property type="match status" value="1"/>
</dbReference>
<dbReference type="EMBL" id="JARKIF010000004">
    <property type="protein sequence ID" value="KAJ7641693.1"/>
    <property type="molecule type" value="Genomic_DNA"/>
</dbReference>
<proteinExistence type="predicted"/>
<dbReference type="Proteomes" id="UP001221142">
    <property type="component" value="Unassembled WGS sequence"/>
</dbReference>
<comment type="caution">
    <text evidence="2">The sequence shown here is derived from an EMBL/GenBank/DDBJ whole genome shotgun (WGS) entry which is preliminary data.</text>
</comment>
<keyword evidence="3" id="KW-1185">Reference proteome</keyword>
<keyword evidence="1" id="KW-0175">Coiled coil</keyword>
<gene>
    <name evidence="2" type="ORF">FB45DRAFT_1125690</name>
</gene>
<dbReference type="InterPro" id="IPR032675">
    <property type="entry name" value="LRR_dom_sf"/>
</dbReference>
<evidence type="ECO:0008006" key="4">
    <source>
        <dbReference type="Google" id="ProtNLM"/>
    </source>
</evidence>
<reference evidence="2" key="1">
    <citation type="submission" date="2023-03" db="EMBL/GenBank/DDBJ databases">
        <title>Massive genome expansion in bonnet fungi (Mycena s.s.) driven by repeated elements and novel gene families across ecological guilds.</title>
        <authorList>
            <consortium name="Lawrence Berkeley National Laboratory"/>
            <person name="Harder C.B."/>
            <person name="Miyauchi S."/>
            <person name="Viragh M."/>
            <person name="Kuo A."/>
            <person name="Thoen E."/>
            <person name="Andreopoulos B."/>
            <person name="Lu D."/>
            <person name="Skrede I."/>
            <person name="Drula E."/>
            <person name="Henrissat B."/>
            <person name="Morin E."/>
            <person name="Kohler A."/>
            <person name="Barry K."/>
            <person name="LaButti K."/>
            <person name="Morin E."/>
            <person name="Salamov A."/>
            <person name="Lipzen A."/>
            <person name="Mereny Z."/>
            <person name="Hegedus B."/>
            <person name="Baldrian P."/>
            <person name="Stursova M."/>
            <person name="Weitz H."/>
            <person name="Taylor A."/>
            <person name="Grigoriev I.V."/>
            <person name="Nagy L.G."/>
            <person name="Martin F."/>
            <person name="Kauserud H."/>
        </authorList>
    </citation>
    <scope>NUCLEOTIDE SEQUENCE</scope>
    <source>
        <strain evidence="2">9284</strain>
    </source>
</reference>
<accession>A0AAD7C866</accession>
<dbReference type="Gene3D" id="3.80.10.10">
    <property type="entry name" value="Ribonuclease Inhibitor"/>
    <property type="match status" value="1"/>
</dbReference>
<sequence>MSVQALQVQIDKASADIERQKELLKKLERNKSLLQRQLNGLRDPIARLPLEISSEIFVQSLDLYGSPRPEGIPRLLLQVCNTWSDIALSIPSLWDTLIFTLPRSEDFQKLLSRWFERAAPHLLQVHTRGPLDSGVANVLWAHASQLGHLELFPVWEDSDDSDDDEDVDVEFHQLFGDTPPPDSLPFLHKFTVLGHGSSMFSPLEIRKLLSSSPNLTELCLTDGQMMHVAPHKATETLCLPALRRIWLSRDSLISAPDHAILRFFSAPNLEALGFSIPWTQNNADIISFLQRSSPPLQTLAIDGSEEDFRVFNDIVPFVSTISRLEFEWLEIPFATDLFETLAQHPTTFFPNIDTLKVHSLQTFPPPLWRSLVRAALARRSQLRSMRVTFASTVHVPVPPDVLGSFRTLSETDNGMDIFIGKPGVDEKNMLFS</sequence>
<organism evidence="2 3">
    <name type="scientific">Roridomyces roridus</name>
    <dbReference type="NCBI Taxonomy" id="1738132"/>
    <lineage>
        <taxon>Eukaryota</taxon>
        <taxon>Fungi</taxon>
        <taxon>Dikarya</taxon>
        <taxon>Basidiomycota</taxon>
        <taxon>Agaricomycotina</taxon>
        <taxon>Agaricomycetes</taxon>
        <taxon>Agaricomycetidae</taxon>
        <taxon>Agaricales</taxon>
        <taxon>Marasmiineae</taxon>
        <taxon>Mycenaceae</taxon>
        <taxon>Roridomyces</taxon>
    </lineage>
</organism>
<name>A0AAD7C866_9AGAR</name>
<protein>
    <recommendedName>
        <fullName evidence="4">F-box domain-containing protein</fullName>
    </recommendedName>
</protein>